<reference evidence="2" key="1">
    <citation type="journal article" date="2019" name="Int. J. Syst. Evol. Microbiol.">
        <title>The Global Catalogue of Microorganisms (GCM) 10K type strain sequencing project: providing services to taxonomists for standard genome sequencing and annotation.</title>
        <authorList>
            <consortium name="The Broad Institute Genomics Platform"/>
            <consortium name="The Broad Institute Genome Sequencing Center for Infectious Disease"/>
            <person name="Wu L."/>
            <person name="Ma J."/>
        </authorList>
    </citation>
    <scope>NUCLEOTIDE SEQUENCE [LARGE SCALE GENOMIC DNA]</scope>
    <source>
        <strain evidence="2">JCM 16545</strain>
    </source>
</reference>
<organism evidence="1 2">
    <name type="scientific">Rubritalea spongiae</name>
    <dbReference type="NCBI Taxonomy" id="430797"/>
    <lineage>
        <taxon>Bacteria</taxon>
        <taxon>Pseudomonadati</taxon>
        <taxon>Verrucomicrobiota</taxon>
        <taxon>Verrucomicrobiia</taxon>
        <taxon>Verrucomicrobiales</taxon>
        <taxon>Rubritaleaceae</taxon>
        <taxon>Rubritalea</taxon>
    </lineage>
</organism>
<gene>
    <name evidence="1" type="ORF">ACFSQZ_14815</name>
</gene>
<accession>A0ABW5E6M9</accession>
<protein>
    <recommendedName>
        <fullName evidence="3">Tetratricopeptide repeat protein</fullName>
    </recommendedName>
</protein>
<dbReference type="EMBL" id="JBHUJC010000045">
    <property type="protein sequence ID" value="MFD2277738.1"/>
    <property type="molecule type" value="Genomic_DNA"/>
</dbReference>
<name>A0ABW5E6M9_9BACT</name>
<comment type="caution">
    <text evidence="1">The sequence shown here is derived from an EMBL/GenBank/DDBJ whole genome shotgun (WGS) entry which is preliminary data.</text>
</comment>
<dbReference type="Proteomes" id="UP001597297">
    <property type="component" value="Unassembled WGS sequence"/>
</dbReference>
<proteinExistence type="predicted"/>
<evidence type="ECO:0008006" key="3">
    <source>
        <dbReference type="Google" id="ProtNLM"/>
    </source>
</evidence>
<dbReference type="RefSeq" id="WP_377092599.1">
    <property type="nucleotide sequence ID" value="NZ_JBHSJM010000001.1"/>
</dbReference>
<evidence type="ECO:0000313" key="1">
    <source>
        <dbReference type="EMBL" id="MFD2277738.1"/>
    </source>
</evidence>
<evidence type="ECO:0000313" key="2">
    <source>
        <dbReference type="Proteomes" id="UP001597297"/>
    </source>
</evidence>
<sequence length="194" mass="21534">MTTGISWDERRATAVKLYADSNYAAAADCIWEGGEIPFRSGDVAFCVKVLSRGRKEDAMRVLRESMKRSSGIAEESLALASAFYQEGMPLLAARFYGAALSVDSMYFENQFEKESLWLDDFKVLLGAWEESDQRPMPGPETPIENFLGKAKTFMEYTQRITEVAPSVVKASSEDISVAPSEDEAAVAPKFNFPK</sequence>
<keyword evidence="2" id="KW-1185">Reference proteome</keyword>